<evidence type="ECO:0000313" key="2">
    <source>
        <dbReference type="Proteomes" id="UP000824533"/>
    </source>
</evidence>
<protein>
    <submittedName>
        <fullName evidence="1">Uncharacterized protein</fullName>
    </submittedName>
</protein>
<evidence type="ECO:0000313" key="1">
    <source>
        <dbReference type="EMBL" id="KAJ0183390.1"/>
    </source>
</evidence>
<accession>A0ACC1DHK7</accession>
<organism evidence="1 2">
    <name type="scientific">Dendrolimus kikuchii</name>
    <dbReference type="NCBI Taxonomy" id="765133"/>
    <lineage>
        <taxon>Eukaryota</taxon>
        <taxon>Metazoa</taxon>
        <taxon>Ecdysozoa</taxon>
        <taxon>Arthropoda</taxon>
        <taxon>Hexapoda</taxon>
        <taxon>Insecta</taxon>
        <taxon>Pterygota</taxon>
        <taxon>Neoptera</taxon>
        <taxon>Endopterygota</taxon>
        <taxon>Lepidoptera</taxon>
        <taxon>Glossata</taxon>
        <taxon>Ditrysia</taxon>
        <taxon>Bombycoidea</taxon>
        <taxon>Lasiocampidae</taxon>
        <taxon>Dendrolimus</taxon>
    </lineage>
</organism>
<dbReference type="Proteomes" id="UP000824533">
    <property type="component" value="Linkage Group LG02"/>
</dbReference>
<dbReference type="EMBL" id="CM034388">
    <property type="protein sequence ID" value="KAJ0183390.1"/>
    <property type="molecule type" value="Genomic_DNA"/>
</dbReference>
<proteinExistence type="predicted"/>
<comment type="caution">
    <text evidence="1">The sequence shown here is derived from an EMBL/GenBank/DDBJ whole genome shotgun (WGS) entry which is preliminary data.</text>
</comment>
<name>A0ACC1DHK7_9NEOP</name>
<reference evidence="1 2" key="1">
    <citation type="journal article" date="2021" name="Front. Genet.">
        <title>Chromosome-Level Genome Assembly Reveals Significant Gene Expansion in the Toll and IMD Signaling Pathways of Dendrolimus kikuchii.</title>
        <authorList>
            <person name="Zhou J."/>
            <person name="Wu P."/>
            <person name="Xiong Z."/>
            <person name="Liu N."/>
            <person name="Zhao N."/>
            <person name="Ji M."/>
            <person name="Qiu Y."/>
            <person name="Yang B."/>
        </authorList>
    </citation>
    <scope>NUCLEOTIDE SEQUENCE [LARGE SCALE GENOMIC DNA]</scope>
    <source>
        <strain evidence="1">Ann1</strain>
    </source>
</reference>
<keyword evidence="2" id="KW-1185">Reference proteome</keyword>
<gene>
    <name evidence="1" type="ORF">K1T71_001366</name>
</gene>
<sequence>MYRIFALFCVVSVFKKPVSGAYAEHSPCKIDDSKCLTEYTRVFYDQFVEGDEKLGVKSSDPLNIDRIEGNLSDIHYTLTDSVLRGLKNCDFKSVEASEKDKQVTFRMYYPKALINGHYNVNGSLLGMRVYGDGPYMFELREYWINVTADVEKTTDKDGLTTIQFKKFKIEADLRGGFDFKVDNLLDGNKKLVESLFKVVRQNWKLLVDLFQMGPLEIGYKKLFQNMNKSLKHIPIDKFIQQ</sequence>